<sequence length="540" mass="59319">MRRIHLKFPQLKLTTIIILFVCSVVLISLLITSLLAGQSTGRTIENSLEEKALTTARAAAETEEIQNGLQDPSAAEAVQQYTSTIQEAVSVYFVVVMDMDGIRISHPDEELIGEAFVGGDESRVLEQGEEYTSRAAGTLGESLRAFTPVFDDDGTQIGAVAVGLSLDTVDAAVAENQYRILTGSLLGLIIGLIGAYVLSRYIRKIMFGMEPHAIARLHEERNHMLQSAHEGITAIDENGRIRLVNRSARELFTQAGLMTEDPEGKRISDVIPGAGLERVLHTGKEEINQEYSFHGLSIIINRIPIIVNGRTVGAIATFRDKTEINSLAEELTGVQMYADSLRSQSHEFMNYLHVLLGMIKMEKYNDAATYISRIVDHQAHEVQNVAYYIKDPVLAGFIIGKASYAREAHVEFQLSFETKIPASADRAVTGELVTILGNLINNAVESVVNLTEKKVHVHFSFVDGLLTVSVTDSGPGIKEEDAEKIFLKKYSTKEGEARGFGLHLVKESIEKLDGSIETSIQDGTEFTVIIPYETGGESYD</sequence>
<dbReference type="NCBIfam" id="TIGR00229">
    <property type="entry name" value="sensory_box"/>
    <property type="match status" value="1"/>
</dbReference>
<feature type="transmembrane region" description="Helical" evidence="14">
    <location>
        <begin position="180"/>
        <end position="199"/>
    </location>
</feature>
<keyword evidence="17" id="KW-1185">Reference proteome</keyword>
<dbReference type="OrthoDB" id="9792686at2"/>
<evidence type="ECO:0000256" key="3">
    <source>
        <dbReference type="ARBA" id="ARBA00012438"/>
    </source>
</evidence>
<evidence type="ECO:0000256" key="1">
    <source>
        <dbReference type="ARBA" id="ARBA00000085"/>
    </source>
</evidence>
<evidence type="ECO:0000256" key="2">
    <source>
        <dbReference type="ARBA" id="ARBA00004651"/>
    </source>
</evidence>
<dbReference type="GO" id="GO:0000155">
    <property type="term" value="F:phosphorelay sensor kinase activity"/>
    <property type="evidence" value="ECO:0007669"/>
    <property type="project" value="InterPro"/>
</dbReference>
<evidence type="ECO:0000259" key="15">
    <source>
        <dbReference type="PROSITE" id="PS50109"/>
    </source>
</evidence>
<evidence type="ECO:0000256" key="11">
    <source>
        <dbReference type="ARBA" id="ARBA00022989"/>
    </source>
</evidence>
<keyword evidence="8" id="KW-0547">Nucleotide-binding</keyword>
<dbReference type="GO" id="GO:0006355">
    <property type="term" value="P:regulation of DNA-templated transcription"/>
    <property type="evidence" value="ECO:0007669"/>
    <property type="project" value="InterPro"/>
</dbReference>
<dbReference type="SMART" id="SM00387">
    <property type="entry name" value="HATPase_c"/>
    <property type="match status" value="1"/>
</dbReference>
<dbReference type="SUPFAM" id="SSF55785">
    <property type="entry name" value="PYP-like sensor domain (PAS domain)"/>
    <property type="match status" value="1"/>
</dbReference>
<dbReference type="InterPro" id="IPR000014">
    <property type="entry name" value="PAS"/>
</dbReference>
<organism evidence="16 17">
    <name type="scientific">Alkalicoccus saliphilus</name>
    <dbReference type="NCBI Taxonomy" id="200989"/>
    <lineage>
        <taxon>Bacteria</taxon>
        <taxon>Bacillati</taxon>
        <taxon>Bacillota</taxon>
        <taxon>Bacilli</taxon>
        <taxon>Bacillales</taxon>
        <taxon>Bacillaceae</taxon>
        <taxon>Alkalicoccus</taxon>
    </lineage>
</organism>
<dbReference type="GO" id="GO:0005524">
    <property type="term" value="F:ATP binding"/>
    <property type="evidence" value="ECO:0007669"/>
    <property type="project" value="UniProtKB-KW"/>
</dbReference>
<dbReference type="PANTHER" id="PTHR43547:SF10">
    <property type="entry name" value="SENSOR HISTIDINE KINASE DCUS"/>
    <property type="match status" value="1"/>
</dbReference>
<keyword evidence="13 14" id="KW-0472">Membrane</keyword>
<dbReference type="SMART" id="SM00091">
    <property type="entry name" value="PAS"/>
    <property type="match status" value="1"/>
</dbReference>
<gene>
    <name evidence="16" type="ORF">C6Y45_17065</name>
</gene>
<dbReference type="CDD" id="cd00130">
    <property type="entry name" value="PAS"/>
    <property type="match status" value="1"/>
</dbReference>
<evidence type="ECO:0000313" key="17">
    <source>
        <dbReference type="Proteomes" id="UP000240509"/>
    </source>
</evidence>
<dbReference type="PRINTS" id="PR00344">
    <property type="entry name" value="BCTRLSENSOR"/>
</dbReference>
<evidence type="ECO:0000256" key="13">
    <source>
        <dbReference type="ARBA" id="ARBA00023136"/>
    </source>
</evidence>
<dbReference type="InterPro" id="IPR039506">
    <property type="entry name" value="SPOB_a"/>
</dbReference>
<evidence type="ECO:0000256" key="6">
    <source>
        <dbReference type="ARBA" id="ARBA00022679"/>
    </source>
</evidence>
<dbReference type="SUPFAM" id="SSF55874">
    <property type="entry name" value="ATPase domain of HSP90 chaperone/DNA topoisomerase II/histidine kinase"/>
    <property type="match status" value="1"/>
</dbReference>
<comment type="caution">
    <text evidence="16">The sequence shown here is derived from an EMBL/GenBank/DDBJ whole genome shotgun (WGS) entry which is preliminary data.</text>
</comment>
<dbReference type="Pfam" id="PF02518">
    <property type="entry name" value="HATPase_c"/>
    <property type="match status" value="1"/>
</dbReference>
<protein>
    <recommendedName>
        <fullName evidence="3">histidine kinase</fullName>
        <ecNumber evidence="3">2.7.13.3</ecNumber>
    </recommendedName>
</protein>
<dbReference type="Proteomes" id="UP000240509">
    <property type="component" value="Unassembled WGS sequence"/>
</dbReference>
<dbReference type="GO" id="GO:0005886">
    <property type="term" value="C:plasma membrane"/>
    <property type="evidence" value="ECO:0007669"/>
    <property type="project" value="UniProtKB-SubCell"/>
</dbReference>
<dbReference type="InterPro" id="IPR004358">
    <property type="entry name" value="Sig_transdc_His_kin-like_C"/>
</dbReference>
<keyword evidence="9 16" id="KW-0418">Kinase</keyword>
<comment type="catalytic activity">
    <reaction evidence="1">
        <text>ATP + protein L-histidine = ADP + protein N-phospho-L-histidine.</text>
        <dbReference type="EC" id="2.7.13.3"/>
    </reaction>
</comment>
<evidence type="ECO:0000256" key="9">
    <source>
        <dbReference type="ARBA" id="ARBA00022777"/>
    </source>
</evidence>
<dbReference type="InterPro" id="IPR005467">
    <property type="entry name" value="His_kinase_dom"/>
</dbReference>
<dbReference type="PROSITE" id="PS50109">
    <property type="entry name" value="HIS_KIN"/>
    <property type="match status" value="1"/>
</dbReference>
<keyword evidence="11 14" id="KW-1133">Transmembrane helix</keyword>
<dbReference type="PANTHER" id="PTHR43547">
    <property type="entry name" value="TWO-COMPONENT HISTIDINE KINASE"/>
    <property type="match status" value="1"/>
</dbReference>
<dbReference type="AlphaFoldDB" id="A0A2T4U1Q3"/>
<dbReference type="FunFam" id="3.30.450.20:FF:000018">
    <property type="entry name" value="Sensor histidine kinase DcuS"/>
    <property type="match status" value="1"/>
</dbReference>
<evidence type="ECO:0000313" key="16">
    <source>
        <dbReference type="EMBL" id="PTL37326.1"/>
    </source>
</evidence>
<dbReference type="InterPro" id="IPR016120">
    <property type="entry name" value="Sig_transdc_His_kin_SpoOB"/>
</dbReference>
<evidence type="ECO:0000256" key="10">
    <source>
        <dbReference type="ARBA" id="ARBA00022840"/>
    </source>
</evidence>
<proteinExistence type="predicted"/>
<dbReference type="NCBIfam" id="NF008298">
    <property type="entry name" value="PRK11086.1"/>
    <property type="match status" value="1"/>
</dbReference>
<accession>A0A2T4U1Q3</accession>
<dbReference type="SUPFAM" id="SSF103190">
    <property type="entry name" value="Sensory domain-like"/>
    <property type="match status" value="1"/>
</dbReference>
<dbReference type="InterPro" id="IPR013767">
    <property type="entry name" value="PAS_fold"/>
</dbReference>
<dbReference type="EC" id="2.7.13.3" evidence="3"/>
<dbReference type="InterPro" id="IPR003594">
    <property type="entry name" value="HATPase_dom"/>
</dbReference>
<dbReference type="InterPro" id="IPR036890">
    <property type="entry name" value="HATPase_C_sf"/>
</dbReference>
<dbReference type="Pfam" id="PF00989">
    <property type="entry name" value="PAS"/>
    <property type="match status" value="1"/>
</dbReference>
<dbReference type="SUPFAM" id="SSF55890">
    <property type="entry name" value="Sporulation response regulatory protein Spo0B"/>
    <property type="match status" value="1"/>
</dbReference>
<dbReference type="Gene3D" id="3.30.450.20">
    <property type="entry name" value="PAS domain"/>
    <property type="match status" value="2"/>
</dbReference>
<keyword evidence="4" id="KW-1003">Cell membrane</keyword>
<dbReference type="Pfam" id="PF17203">
    <property type="entry name" value="sCache_3_2"/>
    <property type="match status" value="1"/>
</dbReference>
<evidence type="ECO:0000256" key="5">
    <source>
        <dbReference type="ARBA" id="ARBA00022553"/>
    </source>
</evidence>
<dbReference type="InterPro" id="IPR029151">
    <property type="entry name" value="Sensor-like_sf"/>
</dbReference>
<dbReference type="CDD" id="cd18773">
    <property type="entry name" value="PDC1_HK_sensor"/>
    <property type="match status" value="1"/>
</dbReference>
<feature type="domain" description="Histidine kinase" evidence="15">
    <location>
        <begin position="343"/>
        <end position="534"/>
    </location>
</feature>
<dbReference type="EMBL" id="PZJJ01000063">
    <property type="protein sequence ID" value="PTL37326.1"/>
    <property type="molecule type" value="Genomic_DNA"/>
</dbReference>
<reference evidence="16 17" key="1">
    <citation type="submission" date="2018-03" db="EMBL/GenBank/DDBJ databases">
        <title>Alkalicoccus saliphilus sp. nov., isolated from a mineral pool.</title>
        <authorList>
            <person name="Zhao B."/>
        </authorList>
    </citation>
    <scope>NUCLEOTIDE SEQUENCE [LARGE SCALE GENOMIC DNA]</scope>
    <source>
        <strain evidence="16 17">6AG</strain>
    </source>
</reference>
<dbReference type="Gene3D" id="1.10.287.130">
    <property type="match status" value="1"/>
</dbReference>
<dbReference type="Gene3D" id="3.30.565.10">
    <property type="entry name" value="Histidine kinase-like ATPase, C-terminal domain"/>
    <property type="match status" value="1"/>
</dbReference>
<dbReference type="Pfam" id="PF14689">
    <property type="entry name" value="SPOB_a"/>
    <property type="match status" value="1"/>
</dbReference>
<dbReference type="InterPro" id="IPR033463">
    <property type="entry name" value="sCache_3"/>
</dbReference>
<keyword evidence="12" id="KW-0902">Two-component regulatory system</keyword>
<keyword evidence="6" id="KW-0808">Transferase</keyword>
<keyword evidence="7 14" id="KW-0812">Transmembrane</keyword>
<evidence type="ECO:0000256" key="4">
    <source>
        <dbReference type="ARBA" id="ARBA00022475"/>
    </source>
</evidence>
<name>A0A2T4U1Q3_9BACI</name>
<dbReference type="InterPro" id="IPR035965">
    <property type="entry name" value="PAS-like_dom_sf"/>
</dbReference>
<keyword evidence="10" id="KW-0067">ATP-binding</keyword>
<evidence type="ECO:0000256" key="8">
    <source>
        <dbReference type="ARBA" id="ARBA00022741"/>
    </source>
</evidence>
<comment type="subcellular location">
    <subcellularLocation>
        <location evidence="2">Cell membrane</location>
        <topology evidence="2">Multi-pass membrane protein</topology>
    </subcellularLocation>
</comment>
<keyword evidence="5" id="KW-0597">Phosphoprotein</keyword>
<evidence type="ECO:0000256" key="12">
    <source>
        <dbReference type="ARBA" id="ARBA00023012"/>
    </source>
</evidence>
<evidence type="ECO:0000256" key="7">
    <source>
        <dbReference type="ARBA" id="ARBA00022692"/>
    </source>
</evidence>
<evidence type="ECO:0000256" key="14">
    <source>
        <dbReference type="SAM" id="Phobius"/>
    </source>
</evidence>